<name>A0A2T1F6W9_9CYAN</name>
<sequence length="69" mass="7597">IVDCKMVKLINKKQEFKNPTSDGYGVYTSPLDFVFGCFTPPTPPYKGGAFSCSLPFIREGLGWGKGTMQ</sequence>
<reference evidence="1 2" key="1">
    <citation type="submission" date="2018-03" db="EMBL/GenBank/DDBJ databases">
        <title>The ancient ancestry and fast evolution of plastids.</title>
        <authorList>
            <person name="Moore K.R."/>
            <person name="Magnabosco C."/>
            <person name="Momper L."/>
            <person name="Gold D.A."/>
            <person name="Bosak T."/>
            <person name="Fournier G.P."/>
        </authorList>
    </citation>
    <scope>NUCLEOTIDE SEQUENCE [LARGE SCALE GENOMIC DNA]</scope>
    <source>
        <strain evidence="1 2">CCALA 037</strain>
    </source>
</reference>
<organism evidence="1 2">
    <name type="scientific">Chamaesiphon polymorphus CCALA 037</name>
    <dbReference type="NCBI Taxonomy" id="2107692"/>
    <lineage>
        <taxon>Bacteria</taxon>
        <taxon>Bacillati</taxon>
        <taxon>Cyanobacteriota</taxon>
        <taxon>Cyanophyceae</taxon>
        <taxon>Gomontiellales</taxon>
        <taxon>Chamaesiphonaceae</taxon>
        <taxon>Chamaesiphon</taxon>
    </lineage>
</organism>
<protein>
    <submittedName>
        <fullName evidence="1">Uncharacterized protein</fullName>
    </submittedName>
</protein>
<feature type="non-terminal residue" evidence="1">
    <location>
        <position position="1"/>
    </location>
</feature>
<proteinExistence type="predicted"/>
<dbReference type="AlphaFoldDB" id="A0A2T1F6W9"/>
<keyword evidence="2" id="KW-1185">Reference proteome</keyword>
<dbReference type="Proteomes" id="UP000238937">
    <property type="component" value="Unassembled WGS sequence"/>
</dbReference>
<comment type="caution">
    <text evidence="1">The sequence shown here is derived from an EMBL/GenBank/DDBJ whole genome shotgun (WGS) entry which is preliminary data.</text>
</comment>
<accession>A0A2T1F6W9</accession>
<dbReference type="EMBL" id="PVWO01000671">
    <property type="protein sequence ID" value="PSB40719.1"/>
    <property type="molecule type" value="Genomic_DNA"/>
</dbReference>
<evidence type="ECO:0000313" key="2">
    <source>
        <dbReference type="Proteomes" id="UP000238937"/>
    </source>
</evidence>
<gene>
    <name evidence="1" type="ORF">C7B77_28045</name>
</gene>
<evidence type="ECO:0000313" key="1">
    <source>
        <dbReference type="EMBL" id="PSB40719.1"/>
    </source>
</evidence>